<keyword evidence="10 22" id="KW-0732">Signal</keyword>
<dbReference type="Gene3D" id="1.10.520.10">
    <property type="match status" value="1"/>
</dbReference>
<comment type="similarity">
    <text evidence="22">Belongs to the peroxidase family. Classical plant (class III) peroxidase subfamily.</text>
</comment>
<dbReference type="InterPro" id="IPR019794">
    <property type="entry name" value="Peroxidases_AS"/>
</dbReference>
<evidence type="ECO:0000256" key="3">
    <source>
        <dbReference type="ARBA" id="ARBA00004613"/>
    </source>
</evidence>
<dbReference type="CDD" id="cd00693">
    <property type="entry name" value="secretory_peroxidase"/>
    <property type="match status" value="1"/>
</dbReference>
<dbReference type="EMBL" id="JAWXYG010000011">
    <property type="protein sequence ID" value="KAK4259885.1"/>
    <property type="molecule type" value="Genomic_DNA"/>
</dbReference>
<sequence length="366" mass="40549">MSSSFTFFLLLLLLLAFSSASSADNYAHNINNGGEDKKYSSSSPDEGGDGDVFRLEAPNLDETTLDNLLSFGHYRKTCAQFESIVHRKVNEWLNKDRTLGASLMRLHFHDCVVRGCDASILLNHETSERRANASKTLRGFEVIDDIKTELEKQCPTTVSCADILTTATRDATVALGGPYWDVPYGRKDGRISIADETEKVPVGYEDITSLLELFQSKGLNVLDLVILSGAHTIGRASCGSIQDRIFNYKGTGKPDPSIDPKYLDFLQRKCRWASEYVHLDATTPTKFDPIYYLNLHKNLALLSTDQLLYSDSRTSPLVSAFFRSTSSLFNHQFAVSMAKLGNVGVLTGDHDEGEIRTNCNSVNGAY</sequence>
<reference evidence="24" key="1">
    <citation type="submission" date="2023-10" db="EMBL/GenBank/DDBJ databases">
        <title>Chromosome-level genome of the transformable northern wattle, Acacia crassicarpa.</title>
        <authorList>
            <person name="Massaro I."/>
            <person name="Sinha N.R."/>
            <person name="Poethig S."/>
            <person name="Leichty A.R."/>
        </authorList>
    </citation>
    <scope>NUCLEOTIDE SEQUENCE</scope>
    <source>
        <strain evidence="24">Acra3RX</strain>
        <tissue evidence="24">Leaf</tissue>
    </source>
</reference>
<feature type="binding site" evidence="18">
    <location>
        <position position="201"/>
    </location>
    <ligand>
        <name>substrate</name>
    </ligand>
</feature>
<feature type="binding site" evidence="19">
    <location>
        <position position="113"/>
    </location>
    <ligand>
        <name>Ca(2+)</name>
        <dbReference type="ChEBI" id="CHEBI:29108"/>
        <label>1</label>
    </ligand>
</feature>
<dbReference type="EC" id="1.11.1.7" evidence="5 22"/>
<feature type="disulfide bond" evidence="21">
    <location>
        <begin position="238"/>
        <end position="270"/>
    </location>
</feature>
<feature type="binding site" description="axial binding residue" evidence="19">
    <location>
        <position position="231"/>
    </location>
    <ligand>
        <name>heme b</name>
        <dbReference type="ChEBI" id="CHEBI:60344"/>
    </ligand>
    <ligandPart>
        <name>Fe</name>
        <dbReference type="ChEBI" id="CHEBI:18248"/>
    </ligandPart>
</feature>
<evidence type="ECO:0000256" key="9">
    <source>
        <dbReference type="ARBA" id="ARBA00022723"/>
    </source>
</evidence>
<keyword evidence="8 22" id="KW-0349">Heme</keyword>
<evidence type="ECO:0000256" key="8">
    <source>
        <dbReference type="ARBA" id="ARBA00022617"/>
    </source>
</evidence>
<evidence type="ECO:0000256" key="21">
    <source>
        <dbReference type="PIRSR" id="PIRSR600823-5"/>
    </source>
</evidence>
<keyword evidence="6 22" id="KW-0964">Secreted</keyword>
<feature type="binding site" evidence="19">
    <location>
        <position position="117"/>
    </location>
    <ligand>
        <name>Ca(2+)</name>
        <dbReference type="ChEBI" id="CHEBI:29108"/>
        <label>1</label>
    </ligand>
</feature>
<evidence type="ECO:0000256" key="1">
    <source>
        <dbReference type="ARBA" id="ARBA00000189"/>
    </source>
</evidence>
<keyword evidence="11 19" id="KW-0106">Calcium</keyword>
<evidence type="ECO:0000256" key="18">
    <source>
        <dbReference type="PIRSR" id="PIRSR600823-2"/>
    </source>
</evidence>
<feature type="disulfide bond" evidence="21">
    <location>
        <begin position="111"/>
        <end position="116"/>
    </location>
</feature>
<keyword evidence="9 19" id="KW-0479">Metal-binding</keyword>
<dbReference type="FunFam" id="1.10.520.10:FF:000006">
    <property type="entry name" value="Peroxidase"/>
    <property type="match status" value="1"/>
</dbReference>
<dbReference type="GO" id="GO:0006979">
    <property type="term" value="P:response to oxidative stress"/>
    <property type="evidence" value="ECO:0007669"/>
    <property type="project" value="UniProtKB-UniRule"/>
</dbReference>
<evidence type="ECO:0000313" key="25">
    <source>
        <dbReference type="Proteomes" id="UP001293593"/>
    </source>
</evidence>
<feature type="chain" id="PRO_5041780688" description="Peroxidase" evidence="22">
    <location>
        <begin position="24"/>
        <end position="366"/>
    </location>
</feature>
<evidence type="ECO:0000256" key="20">
    <source>
        <dbReference type="PIRSR" id="PIRSR600823-4"/>
    </source>
</evidence>
<evidence type="ECO:0000256" key="5">
    <source>
        <dbReference type="ARBA" id="ARBA00012313"/>
    </source>
</evidence>
<evidence type="ECO:0000256" key="11">
    <source>
        <dbReference type="ARBA" id="ARBA00022837"/>
    </source>
</evidence>
<feature type="binding site" evidence="19">
    <location>
        <position position="128"/>
    </location>
    <ligand>
        <name>Ca(2+)</name>
        <dbReference type="ChEBI" id="CHEBI:29108"/>
        <label>1</label>
    </ligand>
</feature>
<dbReference type="PRINTS" id="PR00458">
    <property type="entry name" value="PEROXIDASE"/>
</dbReference>
<dbReference type="PRINTS" id="PR00461">
    <property type="entry name" value="PLPEROXIDASE"/>
</dbReference>
<evidence type="ECO:0000259" key="23">
    <source>
        <dbReference type="PROSITE" id="PS50873"/>
    </source>
</evidence>
<dbReference type="Pfam" id="PF00141">
    <property type="entry name" value="peroxidase"/>
    <property type="match status" value="1"/>
</dbReference>
<dbReference type="FunFam" id="1.10.420.10:FF:000001">
    <property type="entry name" value="Peroxidase"/>
    <property type="match status" value="1"/>
</dbReference>
<dbReference type="InterPro" id="IPR033905">
    <property type="entry name" value="Secretory_peroxidase"/>
</dbReference>
<keyword evidence="14 21" id="KW-1015">Disulfide bond</keyword>
<gene>
    <name evidence="24" type="ORF">QN277_006173</name>
</gene>
<evidence type="ECO:0000256" key="4">
    <source>
        <dbReference type="ARBA" id="ARBA00006873"/>
    </source>
</evidence>
<keyword evidence="13 19" id="KW-0408">Iron</keyword>
<dbReference type="GO" id="GO:0140825">
    <property type="term" value="F:lactoperoxidase activity"/>
    <property type="evidence" value="ECO:0007669"/>
    <property type="project" value="UniProtKB-EC"/>
</dbReference>
<dbReference type="AlphaFoldDB" id="A0AAE1MC11"/>
<keyword evidence="25" id="KW-1185">Reference proteome</keyword>
<proteinExistence type="inferred from homology"/>
<keyword evidence="7 22" id="KW-0575">Peroxidase</keyword>
<dbReference type="GO" id="GO:0005576">
    <property type="term" value="C:extracellular region"/>
    <property type="evidence" value="ECO:0007669"/>
    <property type="project" value="UniProtKB-SubCell"/>
</dbReference>
<keyword evidence="16 22" id="KW-0376">Hydrogen peroxide</keyword>
<dbReference type="PANTHER" id="PTHR31235">
    <property type="entry name" value="PEROXIDASE 25-RELATED"/>
    <property type="match status" value="1"/>
</dbReference>
<feature type="active site" description="Proton acceptor" evidence="17">
    <location>
        <position position="109"/>
    </location>
</feature>
<evidence type="ECO:0000256" key="6">
    <source>
        <dbReference type="ARBA" id="ARBA00022525"/>
    </source>
</evidence>
<accession>A0AAE1MC11</accession>
<name>A0AAE1MC11_9FABA</name>
<protein>
    <recommendedName>
        <fullName evidence="5 22">Peroxidase</fullName>
        <ecNumber evidence="5 22">1.11.1.7</ecNumber>
    </recommendedName>
</protein>
<keyword evidence="12 22" id="KW-0560">Oxidoreductase</keyword>
<dbReference type="InterPro" id="IPR010255">
    <property type="entry name" value="Haem_peroxidase_sf"/>
</dbReference>
<feature type="binding site" evidence="19">
    <location>
        <position position="283"/>
    </location>
    <ligand>
        <name>Ca(2+)</name>
        <dbReference type="ChEBI" id="CHEBI:29108"/>
        <label>2</label>
    </ligand>
</feature>
<evidence type="ECO:0000256" key="2">
    <source>
        <dbReference type="ARBA" id="ARBA00002322"/>
    </source>
</evidence>
<organism evidence="24 25">
    <name type="scientific">Acacia crassicarpa</name>
    <name type="common">northern wattle</name>
    <dbReference type="NCBI Taxonomy" id="499986"/>
    <lineage>
        <taxon>Eukaryota</taxon>
        <taxon>Viridiplantae</taxon>
        <taxon>Streptophyta</taxon>
        <taxon>Embryophyta</taxon>
        <taxon>Tracheophyta</taxon>
        <taxon>Spermatophyta</taxon>
        <taxon>Magnoliopsida</taxon>
        <taxon>eudicotyledons</taxon>
        <taxon>Gunneridae</taxon>
        <taxon>Pentapetalae</taxon>
        <taxon>rosids</taxon>
        <taxon>fabids</taxon>
        <taxon>Fabales</taxon>
        <taxon>Fabaceae</taxon>
        <taxon>Caesalpinioideae</taxon>
        <taxon>mimosoid clade</taxon>
        <taxon>Acacieae</taxon>
        <taxon>Acacia</taxon>
    </lineage>
</organism>
<evidence type="ECO:0000256" key="19">
    <source>
        <dbReference type="PIRSR" id="PIRSR600823-3"/>
    </source>
</evidence>
<evidence type="ECO:0000256" key="17">
    <source>
        <dbReference type="PIRSR" id="PIRSR600823-1"/>
    </source>
</evidence>
<comment type="subcellular location">
    <subcellularLocation>
        <location evidence="3 22">Secreted</location>
    </subcellularLocation>
</comment>
<evidence type="ECO:0000256" key="15">
    <source>
        <dbReference type="ARBA" id="ARBA00023180"/>
    </source>
</evidence>
<evidence type="ECO:0000256" key="16">
    <source>
        <dbReference type="ARBA" id="ARBA00023324"/>
    </source>
</evidence>
<evidence type="ECO:0000256" key="7">
    <source>
        <dbReference type="ARBA" id="ARBA00022559"/>
    </source>
</evidence>
<feature type="binding site" evidence="19">
    <location>
        <position position="232"/>
    </location>
    <ligand>
        <name>Ca(2+)</name>
        <dbReference type="ChEBI" id="CHEBI:29108"/>
        <label>2</label>
    </ligand>
</feature>
<feature type="binding site" evidence="19">
    <location>
        <position position="280"/>
    </location>
    <ligand>
        <name>Ca(2+)</name>
        <dbReference type="ChEBI" id="CHEBI:29108"/>
        <label>2</label>
    </ligand>
</feature>
<feature type="signal peptide" evidence="22">
    <location>
        <begin position="1"/>
        <end position="23"/>
    </location>
</feature>
<dbReference type="InterPro" id="IPR019793">
    <property type="entry name" value="Peroxidases_heam-ligand_BS"/>
</dbReference>
<feature type="binding site" evidence="19">
    <location>
        <position position="119"/>
    </location>
    <ligand>
        <name>Ca(2+)</name>
        <dbReference type="ChEBI" id="CHEBI:29108"/>
        <label>1</label>
    </ligand>
</feature>
<feature type="domain" description="Plant heme peroxidase family profile" evidence="23">
    <location>
        <begin position="68"/>
        <end position="363"/>
    </location>
</feature>
<comment type="cofactor">
    <cofactor evidence="19 22">
        <name>Ca(2+)</name>
        <dbReference type="ChEBI" id="CHEBI:29108"/>
    </cofactor>
    <text evidence="19 22">Binds 2 calcium ions per subunit.</text>
</comment>
<dbReference type="InterPro" id="IPR000823">
    <property type="entry name" value="Peroxidase_pln"/>
</dbReference>
<comment type="function">
    <text evidence="2">Removal of H(2)O(2), oxidation of toxic reductants, biosynthesis and degradation of lignin, suberization, auxin catabolism, response to environmental stresses such as wounding, pathogen attack and oxidative stress. These functions might be dependent on each isozyme/isoform in each plant tissue.</text>
</comment>
<evidence type="ECO:0000256" key="12">
    <source>
        <dbReference type="ARBA" id="ARBA00023002"/>
    </source>
</evidence>
<dbReference type="SUPFAM" id="SSF48113">
    <property type="entry name" value="Heme-dependent peroxidases"/>
    <property type="match status" value="1"/>
</dbReference>
<feature type="site" description="Transition state stabilizer" evidence="20">
    <location>
        <position position="105"/>
    </location>
</feature>
<feature type="disulfide bond" evidence="21">
    <location>
        <begin position="78"/>
        <end position="154"/>
    </location>
</feature>
<dbReference type="PROSITE" id="PS50873">
    <property type="entry name" value="PEROXIDASE_4"/>
    <property type="match status" value="1"/>
</dbReference>
<evidence type="ECO:0000313" key="24">
    <source>
        <dbReference type="EMBL" id="KAK4259885.1"/>
    </source>
</evidence>
<comment type="similarity">
    <text evidence="4">Belongs to the peroxidase family. Ascorbate peroxidase subfamily.</text>
</comment>
<dbReference type="PROSITE" id="PS00436">
    <property type="entry name" value="PEROXIDASE_2"/>
    <property type="match status" value="1"/>
</dbReference>
<evidence type="ECO:0000256" key="13">
    <source>
        <dbReference type="ARBA" id="ARBA00023004"/>
    </source>
</evidence>
<keyword evidence="15" id="KW-0325">Glycoprotein</keyword>
<dbReference type="Proteomes" id="UP001293593">
    <property type="component" value="Unassembled WGS sequence"/>
</dbReference>
<feature type="binding site" evidence="19">
    <location>
        <position position="288"/>
    </location>
    <ligand>
        <name>Ca(2+)</name>
        <dbReference type="ChEBI" id="CHEBI:29108"/>
        <label>2</label>
    </ligand>
</feature>
<comment type="caution">
    <text evidence="24">The sequence shown here is derived from an EMBL/GenBank/DDBJ whole genome shotgun (WGS) entry which is preliminary data.</text>
</comment>
<feature type="binding site" evidence="19">
    <location>
        <position position="115"/>
    </location>
    <ligand>
        <name>Ca(2+)</name>
        <dbReference type="ChEBI" id="CHEBI:29108"/>
        <label>1</label>
    </ligand>
</feature>
<dbReference type="GO" id="GO:0046872">
    <property type="term" value="F:metal ion binding"/>
    <property type="evidence" value="ECO:0007669"/>
    <property type="project" value="UniProtKB-UniRule"/>
</dbReference>
<dbReference type="PROSITE" id="PS00435">
    <property type="entry name" value="PEROXIDASE_1"/>
    <property type="match status" value="1"/>
</dbReference>
<dbReference type="GO" id="GO:0020037">
    <property type="term" value="F:heme binding"/>
    <property type="evidence" value="ECO:0007669"/>
    <property type="project" value="UniProtKB-UniRule"/>
</dbReference>
<feature type="disulfide bond" evidence="21">
    <location>
        <begin position="160"/>
        <end position="359"/>
    </location>
</feature>
<dbReference type="InterPro" id="IPR002016">
    <property type="entry name" value="Haem_peroxidase"/>
</dbReference>
<evidence type="ECO:0000256" key="10">
    <source>
        <dbReference type="ARBA" id="ARBA00022729"/>
    </source>
</evidence>
<dbReference type="GO" id="GO:0042744">
    <property type="term" value="P:hydrogen peroxide catabolic process"/>
    <property type="evidence" value="ECO:0007669"/>
    <property type="project" value="UniProtKB-KW"/>
</dbReference>
<feature type="binding site" evidence="19">
    <location>
        <position position="110"/>
    </location>
    <ligand>
        <name>Ca(2+)</name>
        <dbReference type="ChEBI" id="CHEBI:29108"/>
        <label>1</label>
    </ligand>
</feature>
<evidence type="ECO:0000256" key="22">
    <source>
        <dbReference type="RuleBase" id="RU362060"/>
    </source>
</evidence>
<comment type="cofactor">
    <cofactor evidence="19 22">
        <name>heme b</name>
        <dbReference type="ChEBI" id="CHEBI:60344"/>
    </cofactor>
    <text evidence="19 22">Binds 1 heme b (iron(II)-protoporphyrin IX) group per subunit.</text>
</comment>
<dbReference type="Gene3D" id="1.10.420.10">
    <property type="entry name" value="Peroxidase, domain 2"/>
    <property type="match status" value="1"/>
</dbReference>
<comment type="catalytic activity">
    <reaction evidence="1 22">
        <text>2 a phenolic donor + H2O2 = 2 a phenolic radical donor + 2 H2O</text>
        <dbReference type="Rhea" id="RHEA:56136"/>
        <dbReference type="ChEBI" id="CHEBI:15377"/>
        <dbReference type="ChEBI" id="CHEBI:16240"/>
        <dbReference type="ChEBI" id="CHEBI:139520"/>
        <dbReference type="ChEBI" id="CHEBI:139521"/>
        <dbReference type="EC" id="1.11.1.7"/>
    </reaction>
</comment>
<evidence type="ECO:0000256" key="14">
    <source>
        <dbReference type="ARBA" id="ARBA00023157"/>
    </source>
</evidence>